<dbReference type="Gene3D" id="3.40.50.300">
    <property type="entry name" value="P-loop containing nucleotide triphosphate hydrolases"/>
    <property type="match status" value="1"/>
</dbReference>
<keyword evidence="4" id="KW-0804">Transcription</keyword>
<evidence type="ECO:0000256" key="2">
    <source>
        <dbReference type="ARBA" id="ARBA00023015"/>
    </source>
</evidence>
<dbReference type="SUPFAM" id="SSF46894">
    <property type="entry name" value="C-terminal effector domain of the bipartite response regulators"/>
    <property type="match status" value="1"/>
</dbReference>
<dbReference type="InterPro" id="IPR019734">
    <property type="entry name" value="TPR_rpt"/>
</dbReference>
<dbReference type="CDD" id="cd15831">
    <property type="entry name" value="BTAD"/>
    <property type="match status" value="1"/>
</dbReference>
<evidence type="ECO:0000256" key="4">
    <source>
        <dbReference type="ARBA" id="ARBA00023163"/>
    </source>
</evidence>
<dbReference type="InterPro" id="IPR016032">
    <property type="entry name" value="Sig_transdc_resp-reg_C-effctor"/>
</dbReference>
<dbReference type="InterPro" id="IPR001867">
    <property type="entry name" value="OmpR/PhoB-type_DNA-bd"/>
</dbReference>
<accession>A0ABS3VXF8</accession>
<keyword evidence="3 5" id="KW-0238">DNA-binding</keyword>
<sequence>MELRILGPLEVVANGNRLDLGGHRQQVVLASLALEANRLVPIARLVEAIYGEDLPPTSRVQVQICVSALRRLFAAHGYPDAIVTRSGGYLLRVDEGALDLHRYEELLTQARQARDGNRAEEAVRHYRSALGLWRGTAMEGLDSRLVQSAVTRLTERRISVNEDCIELELELGRHRDLVAELTDLVEEYPLRERLRGQLMLALYRSGRQAEALEAYRVARRRLIDELGLEPNEWLQQLQHAILTSDARLNLATSPPEPGLATPATPTDPPRRPAGPAVAEPAAVVPCLLPTDIADFTGRAKQTDAIEQQFALAAENPAQLAVPVIVMAGKPGVGKTTLAVHVSHRVAARYPDGQLFADLHGRTSQQVSPTQVLERFLRVLGVPGTGIPQGLEERAEMYRDLLSDRKMLIVLDNAGGEDQILPLLPGTPHSAVLITSRSRLTGLPGATHIDLEVFDTRHSVELLSRIAGAPRVAREAGAATELAELCGHLPLALRIAGARLSARPHWSVGQLVERLENEARRLDELKHSGMGIRASISLTYDSMAEDARRLFRLLAVLDFPHFSGWVGAALLDQPLAEAQDLLDDLADAQLIETVGTGNGLHSHYRFHDLIRVFARERLAAEESTADRQDALERVLGALLLVCERAHRGVYGGDYLKLHSDARRWPLPDRLVAQLVDPPLSWFERERLTIVAAVRQAARAGFVEHCWDLALTAVTLFESRIYLNDWRETHRIALAATQQEGNDRATAAMLYSTGSLHIVEQRFDEARKRLEAAAELFRDSADCQGAALVMRNIAFIDRMCGNFEAATDRYERALEIFRQGGDLVAAAYVLHSLAQIKLETGDIDTARRLLPEALELSRRAGSRRVEAQVLHRLGDAYLQAGEPGAAAEAFGQALIVVQDIGDPVGEAYALHGLGIAHLRAGETIESGTALQTALRLASTAGERLIEARVSLALGELALACGNPPQAVVHLHRALGLFRAIQAPLFEYRVLAMLTDAYAAAAGEDERLAAAVRPLDRRRELRIPVPPRQLPGDPDRANAGSGMADRGRPAPS</sequence>
<evidence type="ECO:0000259" key="7">
    <source>
        <dbReference type="PROSITE" id="PS51755"/>
    </source>
</evidence>
<comment type="caution">
    <text evidence="8">The sequence shown here is derived from an EMBL/GenBank/DDBJ whole genome shotgun (WGS) entry which is preliminary data.</text>
</comment>
<reference evidence="8 9" key="1">
    <citation type="submission" date="2019-12" db="EMBL/GenBank/DDBJ databases">
        <title>Whole genome sequencing of endophytic Actinobacterium Micromonospora sp. MPMI6T.</title>
        <authorList>
            <person name="Evv R."/>
            <person name="Podile A.R."/>
        </authorList>
    </citation>
    <scope>NUCLEOTIDE SEQUENCE [LARGE SCALE GENOMIC DNA]</scope>
    <source>
        <strain evidence="8 9">MPMI6</strain>
    </source>
</reference>
<organism evidence="8 9">
    <name type="scientific">Micromonospora echinofusca</name>
    <dbReference type="NCBI Taxonomy" id="47858"/>
    <lineage>
        <taxon>Bacteria</taxon>
        <taxon>Bacillati</taxon>
        <taxon>Actinomycetota</taxon>
        <taxon>Actinomycetes</taxon>
        <taxon>Micromonosporales</taxon>
        <taxon>Micromonosporaceae</taxon>
        <taxon>Micromonospora</taxon>
    </lineage>
</organism>
<dbReference type="InterPro" id="IPR036388">
    <property type="entry name" value="WH-like_DNA-bd_sf"/>
</dbReference>
<dbReference type="InterPro" id="IPR051677">
    <property type="entry name" value="AfsR-DnrI-RedD_regulator"/>
</dbReference>
<evidence type="ECO:0000313" key="9">
    <source>
        <dbReference type="Proteomes" id="UP000823521"/>
    </source>
</evidence>
<protein>
    <submittedName>
        <fullName evidence="8">Tetratricopeptide repeat protein</fullName>
    </submittedName>
</protein>
<evidence type="ECO:0000313" key="8">
    <source>
        <dbReference type="EMBL" id="MBO4209236.1"/>
    </source>
</evidence>
<dbReference type="EMBL" id="WVUH01000278">
    <property type="protein sequence ID" value="MBO4209236.1"/>
    <property type="molecule type" value="Genomic_DNA"/>
</dbReference>
<comment type="similarity">
    <text evidence="1">Belongs to the AfsR/DnrI/RedD regulatory family.</text>
</comment>
<evidence type="ECO:0000256" key="5">
    <source>
        <dbReference type="PROSITE-ProRule" id="PRU01091"/>
    </source>
</evidence>
<name>A0ABS3VXF8_MICEH</name>
<dbReference type="Pfam" id="PF00931">
    <property type="entry name" value="NB-ARC"/>
    <property type="match status" value="1"/>
</dbReference>
<dbReference type="SUPFAM" id="SSF48452">
    <property type="entry name" value="TPR-like"/>
    <property type="match status" value="2"/>
</dbReference>
<proteinExistence type="inferred from homology"/>
<dbReference type="InterPro" id="IPR005158">
    <property type="entry name" value="BTAD"/>
</dbReference>
<dbReference type="SMART" id="SM00028">
    <property type="entry name" value="TPR"/>
    <property type="match status" value="7"/>
</dbReference>
<keyword evidence="2" id="KW-0805">Transcription regulation</keyword>
<evidence type="ECO:0000256" key="1">
    <source>
        <dbReference type="ARBA" id="ARBA00005820"/>
    </source>
</evidence>
<dbReference type="SMART" id="SM00862">
    <property type="entry name" value="Trans_reg_C"/>
    <property type="match status" value="1"/>
</dbReference>
<keyword evidence="9" id="KW-1185">Reference proteome</keyword>
<dbReference type="SUPFAM" id="SSF52540">
    <property type="entry name" value="P-loop containing nucleoside triphosphate hydrolases"/>
    <property type="match status" value="1"/>
</dbReference>
<dbReference type="InterPro" id="IPR027417">
    <property type="entry name" value="P-loop_NTPase"/>
</dbReference>
<dbReference type="Gene3D" id="1.10.10.10">
    <property type="entry name" value="Winged helix-like DNA-binding domain superfamily/Winged helix DNA-binding domain"/>
    <property type="match status" value="1"/>
</dbReference>
<feature type="domain" description="OmpR/PhoB-type" evidence="7">
    <location>
        <begin position="1"/>
        <end position="93"/>
    </location>
</feature>
<dbReference type="PANTHER" id="PTHR35807:SF1">
    <property type="entry name" value="TRANSCRIPTIONAL REGULATOR REDD"/>
    <property type="match status" value="1"/>
</dbReference>
<dbReference type="Pfam" id="PF13424">
    <property type="entry name" value="TPR_12"/>
    <property type="match status" value="2"/>
</dbReference>
<evidence type="ECO:0000256" key="6">
    <source>
        <dbReference type="SAM" id="MobiDB-lite"/>
    </source>
</evidence>
<dbReference type="PRINTS" id="PR00364">
    <property type="entry name" value="DISEASERSIST"/>
</dbReference>
<dbReference type="InterPro" id="IPR011990">
    <property type="entry name" value="TPR-like_helical_dom_sf"/>
</dbReference>
<feature type="DNA-binding region" description="OmpR/PhoB-type" evidence="5">
    <location>
        <begin position="1"/>
        <end position="93"/>
    </location>
</feature>
<dbReference type="Pfam" id="PF03704">
    <property type="entry name" value="BTAD"/>
    <property type="match status" value="1"/>
</dbReference>
<dbReference type="PROSITE" id="PS51755">
    <property type="entry name" value="OMPR_PHOB"/>
    <property type="match status" value="1"/>
</dbReference>
<dbReference type="Proteomes" id="UP000823521">
    <property type="component" value="Unassembled WGS sequence"/>
</dbReference>
<dbReference type="PANTHER" id="PTHR35807">
    <property type="entry name" value="TRANSCRIPTIONAL REGULATOR REDD-RELATED"/>
    <property type="match status" value="1"/>
</dbReference>
<feature type="region of interest" description="Disordered" evidence="6">
    <location>
        <begin position="1017"/>
        <end position="1049"/>
    </location>
</feature>
<evidence type="ECO:0000256" key="3">
    <source>
        <dbReference type="ARBA" id="ARBA00023125"/>
    </source>
</evidence>
<dbReference type="InterPro" id="IPR002182">
    <property type="entry name" value="NB-ARC"/>
</dbReference>
<feature type="region of interest" description="Disordered" evidence="6">
    <location>
        <begin position="251"/>
        <end position="276"/>
    </location>
</feature>
<gene>
    <name evidence="8" type="ORF">GSF22_25045</name>
</gene>
<dbReference type="RefSeq" id="WP_307804303.1">
    <property type="nucleotide sequence ID" value="NZ_WVUH01000278.1"/>
</dbReference>
<dbReference type="SMART" id="SM01043">
    <property type="entry name" value="BTAD"/>
    <property type="match status" value="1"/>
</dbReference>
<dbReference type="Gene3D" id="1.25.40.10">
    <property type="entry name" value="Tetratricopeptide repeat domain"/>
    <property type="match status" value="2"/>
</dbReference>